<organism evidence="1 2">
    <name type="scientific">Dallia pectoralis</name>
    <name type="common">Alaska blackfish</name>
    <dbReference type="NCBI Taxonomy" id="75939"/>
    <lineage>
        <taxon>Eukaryota</taxon>
        <taxon>Metazoa</taxon>
        <taxon>Chordata</taxon>
        <taxon>Craniata</taxon>
        <taxon>Vertebrata</taxon>
        <taxon>Euteleostomi</taxon>
        <taxon>Actinopterygii</taxon>
        <taxon>Neopterygii</taxon>
        <taxon>Teleostei</taxon>
        <taxon>Protacanthopterygii</taxon>
        <taxon>Esociformes</taxon>
        <taxon>Umbridae</taxon>
        <taxon>Dallia</taxon>
    </lineage>
</organism>
<keyword evidence="2" id="KW-1185">Reference proteome</keyword>
<name>A0ACC2G0C1_DALPE</name>
<proteinExistence type="predicted"/>
<dbReference type="Proteomes" id="UP001157502">
    <property type="component" value="Chromosome 19"/>
</dbReference>
<gene>
    <name evidence="1" type="ORF">DPEC_G00225010</name>
</gene>
<accession>A0ACC2G0C1</accession>
<sequence>MPQSALIRGKVGLFQKSGVKSRVQCLCDIREAVQEGASNMGQFHVADMGLENYRDLPETVFTSTLCKSFWHICV</sequence>
<comment type="caution">
    <text evidence="1">The sequence shown here is derived from an EMBL/GenBank/DDBJ whole genome shotgun (WGS) entry which is preliminary data.</text>
</comment>
<protein>
    <submittedName>
        <fullName evidence="1">Uncharacterized protein</fullName>
    </submittedName>
</protein>
<evidence type="ECO:0000313" key="1">
    <source>
        <dbReference type="EMBL" id="KAJ7997061.1"/>
    </source>
</evidence>
<dbReference type="EMBL" id="CM055746">
    <property type="protein sequence ID" value="KAJ7997061.1"/>
    <property type="molecule type" value="Genomic_DNA"/>
</dbReference>
<evidence type="ECO:0000313" key="2">
    <source>
        <dbReference type="Proteomes" id="UP001157502"/>
    </source>
</evidence>
<reference evidence="1" key="1">
    <citation type="submission" date="2021-05" db="EMBL/GenBank/DDBJ databases">
        <authorList>
            <person name="Pan Q."/>
            <person name="Jouanno E."/>
            <person name="Zahm M."/>
            <person name="Klopp C."/>
            <person name="Cabau C."/>
            <person name="Louis A."/>
            <person name="Berthelot C."/>
            <person name="Parey E."/>
            <person name="Roest Crollius H."/>
            <person name="Montfort J."/>
            <person name="Robinson-Rechavi M."/>
            <person name="Bouchez O."/>
            <person name="Lampietro C."/>
            <person name="Lopez Roques C."/>
            <person name="Donnadieu C."/>
            <person name="Postlethwait J."/>
            <person name="Bobe J."/>
            <person name="Dillon D."/>
            <person name="Chandos A."/>
            <person name="von Hippel F."/>
            <person name="Guiguen Y."/>
        </authorList>
    </citation>
    <scope>NUCLEOTIDE SEQUENCE</scope>
    <source>
        <strain evidence="1">YG-Jan2019</strain>
    </source>
</reference>